<dbReference type="Gene3D" id="2.160.10.10">
    <property type="entry name" value="Hexapeptide repeat proteins"/>
    <property type="match status" value="1"/>
</dbReference>
<proteinExistence type="predicted"/>
<dbReference type="AlphaFoldDB" id="A0A0F9Z072"/>
<sequence>MAFLKGNSHKRLNFIKKFICNEIPFKFLFSRDIYFVHPVGIVIASEVKIGKNVKIYSNVTIGNKSRKTSEYPIIGDDVIIFTGACIIGGINIGKGSIIGANTTVTKDVPPYSLVINKTELLIKDIS</sequence>
<protein>
    <submittedName>
        <fullName evidence="1">Acetyltransferase</fullName>
    </submittedName>
</protein>
<organism evidence="1 2">
    <name type="scientific">Candidatus Roizmanbacteria bacterium GW2011_GWA2_32_13</name>
    <dbReference type="NCBI Taxonomy" id="1618475"/>
    <lineage>
        <taxon>Bacteria</taxon>
        <taxon>Candidatus Roizmaniibacteriota</taxon>
    </lineage>
</organism>
<reference evidence="1 2" key="1">
    <citation type="journal article" date="2015" name="Nature">
        <title>rRNA introns, odd ribosomes, and small enigmatic genomes across a large radiation of phyla.</title>
        <authorList>
            <person name="Brown C.T."/>
            <person name="Hug L.A."/>
            <person name="Thomas B.C."/>
            <person name="Sharon I."/>
            <person name="Castelle C.J."/>
            <person name="Singh A."/>
            <person name="Wilkins M.J."/>
            <person name="Williams K.H."/>
            <person name="Banfield J.F."/>
        </authorList>
    </citation>
    <scope>NUCLEOTIDE SEQUENCE [LARGE SCALE GENOMIC DNA]</scope>
</reference>
<name>A0A0F9Z072_9BACT</name>
<dbReference type="Proteomes" id="UP000034349">
    <property type="component" value="Unassembled WGS sequence"/>
</dbReference>
<dbReference type="SUPFAM" id="SSF51161">
    <property type="entry name" value="Trimeric LpxA-like enzymes"/>
    <property type="match status" value="1"/>
</dbReference>
<comment type="caution">
    <text evidence="1">The sequence shown here is derived from an EMBL/GenBank/DDBJ whole genome shotgun (WGS) entry which is preliminary data.</text>
</comment>
<evidence type="ECO:0000313" key="2">
    <source>
        <dbReference type="Proteomes" id="UP000034349"/>
    </source>
</evidence>
<dbReference type="GO" id="GO:0016740">
    <property type="term" value="F:transferase activity"/>
    <property type="evidence" value="ECO:0007669"/>
    <property type="project" value="UniProtKB-KW"/>
</dbReference>
<dbReference type="EMBL" id="LBOK01000008">
    <property type="protein sequence ID" value="KKP37078.1"/>
    <property type="molecule type" value="Genomic_DNA"/>
</dbReference>
<keyword evidence="1" id="KW-0808">Transferase</keyword>
<dbReference type="InterPro" id="IPR011004">
    <property type="entry name" value="Trimer_LpxA-like_sf"/>
</dbReference>
<accession>A0A0F9Z072</accession>
<dbReference type="InterPro" id="IPR001451">
    <property type="entry name" value="Hexapep"/>
</dbReference>
<dbReference type="PANTHER" id="PTHR42811">
    <property type="entry name" value="SERINE ACETYLTRANSFERASE"/>
    <property type="match status" value="1"/>
</dbReference>
<gene>
    <name evidence="1" type="ORF">UR23_C0008G0011</name>
</gene>
<dbReference type="Pfam" id="PF00132">
    <property type="entry name" value="Hexapep"/>
    <property type="match status" value="1"/>
</dbReference>
<evidence type="ECO:0000313" key="1">
    <source>
        <dbReference type="EMBL" id="KKP37078.1"/>
    </source>
</evidence>